<feature type="transmembrane region" description="Helical" evidence="1">
    <location>
        <begin position="24"/>
        <end position="42"/>
    </location>
</feature>
<protein>
    <submittedName>
        <fullName evidence="2">Uncharacterized protein</fullName>
    </submittedName>
</protein>
<dbReference type="AlphaFoldDB" id="A0AAD6Q3Y9"/>
<keyword evidence="1" id="KW-1133">Transmembrane helix</keyword>
<evidence type="ECO:0000313" key="3">
    <source>
        <dbReference type="Proteomes" id="UP001164929"/>
    </source>
</evidence>
<name>A0AAD6Q3Y9_9ROSI</name>
<proteinExistence type="predicted"/>
<keyword evidence="3" id="KW-1185">Reference proteome</keyword>
<dbReference type="EMBL" id="JAQIZT010000012">
    <property type="protein sequence ID" value="KAJ6977000.1"/>
    <property type="molecule type" value="Genomic_DNA"/>
</dbReference>
<keyword evidence="1" id="KW-0472">Membrane</keyword>
<keyword evidence="1" id="KW-0812">Transmembrane</keyword>
<comment type="caution">
    <text evidence="2">The sequence shown here is derived from an EMBL/GenBank/DDBJ whole genome shotgun (WGS) entry which is preliminary data.</text>
</comment>
<sequence length="70" mass="8416">MVDKNMHHLFLHVDVLKPEQDKSLYFLYGIYLDVLGIHLFSLRPKLYSIEFLKVTNLMDLIVQFNKLFPY</sequence>
<evidence type="ECO:0000313" key="2">
    <source>
        <dbReference type="EMBL" id="KAJ6977000.1"/>
    </source>
</evidence>
<dbReference type="Proteomes" id="UP001164929">
    <property type="component" value="Chromosome 12"/>
</dbReference>
<reference evidence="2" key="1">
    <citation type="journal article" date="2023" name="Mol. Ecol. Resour.">
        <title>Chromosome-level genome assembly of a triploid poplar Populus alba 'Berolinensis'.</title>
        <authorList>
            <person name="Chen S."/>
            <person name="Yu Y."/>
            <person name="Wang X."/>
            <person name="Wang S."/>
            <person name="Zhang T."/>
            <person name="Zhou Y."/>
            <person name="He R."/>
            <person name="Meng N."/>
            <person name="Wang Y."/>
            <person name="Liu W."/>
            <person name="Liu Z."/>
            <person name="Liu J."/>
            <person name="Guo Q."/>
            <person name="Huang H."/>
            <person name="Sederoff R.R."/>
            <person name="Wang G."/>
            <person name="Qu G."/>
            <person name="Chen S."/>
        </authorList>
    </citation>
    <scope>NUCLEOTIDE SEQUENCE</scope>
    <source>
        <strain evidence="2">SC-2020</strain>
    </source>
</reference>
<accession>A0AAD6Q3Y9</accession>
<evidence type="ECO:0000256" key="1">
    <source>
        <dbReference type="SAM" id="Phobius"/>
    </source>
</evidence>
<organism evidence="2 3">
    <name type="scientific">Populus alba x Populus x berolinensis</name>
    <dbReference type="NCBI Taxonomy" id="444605"/>
    <lineage>
        <taxon>Eukaryota</taxon>
        <taxon>Viridiplantae</taxon>
        <taxon>Streptophyta</taxon>
        <taxon>Embryophyta</taxon>
        <taxon>Tracheophyta</taxon>
        <taxon>Spermatophyta</taxon>
        <taxon>Magnoliopsida</taxon>
        <taxon>eudicotyledons</taxon>
        <taxon>Gunneridae</taxon>
        <taxon>Pentapetalae</taxon>
        <taxon>rosids</taxon>
        <taxon>fabids</taxon>
        <taxon>Malpighiales</taxon>
        <taxon>Salicaceae</taxon>
        <taxon>Saliceae</taxon>
        <taxon>Populus</taxon>
    </lineage>
</organism>
<gene>
    <name evidence="2" type="ORF">NC653_029013</name>
</gene>